<feature type="region of interest" description="Disordered" evidence="1">
    <location>
        <begin position="198"/>
        <end position="230"/>
    </location>
</feature>
<keyword evidence="2" id="KW-0732">Signal</keyword>
<gene>
    <name evidence="3" type="ORF">AA0114_g6368</name>
</gene>
<feature type="compositionally biased region" description="Low complexity" evidence="1">
    <location>
        <begin position="212"/>
        <end position="226"/>
    </location>
</feature>
<feature type="chain" id="PRO_5020463956" evidence="2">
    <location>
        <begin position="16"/>
        <end position="370"/>
    </location>
</feature>
<sequence length="370" mass="39452">MYLCMIALLAYSAIATPNDEGAPDPIIVGQRSPTGILTMTVFVTVTYTSYVTEALSGTTSLFLPSFTYDPLPSSLASDSLPTLGSTTMTGTFATSTSTTGLMTTSTTCSHTMPHIVPGNSSLLLPWIPKLPWITPSGGLKTVSSLLVTSFSATKSPTSSVSNLVPSAPVVPRPGSYEFNWPIHTDIIPRSSPISALSSTRADTTASIPLPESSSTTTATASSSSTSGMSVHPRCKAKSVLSLNTEPSIKARDAATGVSNISTIQPSAFNWKTRYMNTSSFTGVRIATPSEESKASKRRVNYWFRFFAAAKPSVGRTMNECLACDREGEVTCLPARRYMWCTDGCAITEKLGCDMVCEDGVIRKEGEYCVR</sequence>
<feature type="signal peptide" evidence="2">
    <location>
        <begin position="1"/>
        <end position="15"/>
    </location>
</feature>
<dbReference type="AlphaFoldDB" id="A0A4Q4MFD5"/>
<evidence type="ECO:0000313" key="3">
    <source>
        <dbReference type="EMBL" id="RYN49788.1"/>
    </source>
</evidence>
<name>A0A4Q4MFD5_9PLEO</name>
<comment type="caution">
    <text evidence="3">The sequence shown here is derived from an EMBL/GenBank/DDBJ whole genome shotgun (WGS) entry which is preliminary data.</text>
</comment>
<evidence type="ECO:0000256" key="2">
    <source>
        <dbReference type="SAM" id="SignalP"/>
    </source>
</evidence>
<dbReference type="EMBL" id="PDXA01000019">
    <property type="protein sequence ID" value="RYN49788.1"/>
    <property type="molecule type" value="Genomic_DNA"/>
</dbReference>
<accession>A0A4Q4MFD5</accession>
<evidence type="ECO:0000313" key="4">
    <source>
        <dbReference type="Proteomes" id="UP000292402"/>
    </source>
</evidence>
<dbReference type="Proteomes" id="UP000292402">
    <property type="component" value="Unassembled WGS sequence"/>
</dbReference>
<organism evidence="3 4">
    <name type="scientific">Alternaria tenuissima</name>
    <dbReference type="NCBI Taxonomy" id="119927"/>
    <lineage>
        <taxon>Eukaryota</taxon>
        <taxon>Fungi</taxon>
        <taxon>Dikarya</taxon>
        <taxon>Ascomycota</taxon>
        <taxon>Pezizomycotina</taxon>
        <taxon>Dothideomycetes</taxon>
        <taxon>Pleosporomycetidae</taxon>
        <taxon>Pleosporales</taxon>
        <taxon>Pleosporineae</taxon>
        <taxon>Pleosporaceae</taxon>
        <taxon>Alternaria</taxon>
        <taxon>Alternaria sect. Alternaria</taxon>
        <taxon>Alternaria alternata complex</taxon>
    </lineage>
</organism>
<evidence type="ECO:0000256" key="1">
    <source>
        <dbReference type="SAM" id="MobiDB-lite"/>
    </source>
</evidence>
<reference evidence="4" key="1">
    <citation type="journal article" date="2019" name="bioRxiv">
        <title>Genomics, evolutionary history and diagnostics of the Alternaria alternata species group including apple and Asian pear pathotypes.</title>
        <authorList>
            <person name="Armitage A.D."/>
            <person name="Cockerton H.M."/>
            <person name="Sreenivasaprasad S."/>
            <person name="Woodhall J.W."/>
            <person name="Lane C.R."/>
            <person name="Harrison R.J."/>
            <person name="Clarkson J.P."/>
        </authorList>
    </citation>
    <scope>NUCLEOTIDE SEQUENCE [LARGE SCALE GENOMIC DNA]</scope>
    <source>
        <strain evidence="4">FERA 1082</strain>
    </source>
</reference>
<proteinExistence type="predicted"/>
<protein>
    <submittedName>
        <fullName evidence="3">Uncharacterized protein</fullName>
    </submittedName>
</protein>